<name>L8WN38_THACA</name>
<comment type="caution">
    <text evidence="1">The sequence shown here is derived from an EMBL/GenBank/DDBJ whole genome shotgun (WGS) entry which is preliminary data.</text>
</comment>
<protein>
    <submittedName>
        <fullName evidence="1">Uncharacterized protein</fullName>
    </submittedName>
</protein>
<gene>
    <name evidence="1" type="ORF">AG1IA_06397</name>
</gene>
<organism evidence="1 2">
    <name type="scientific">Thanatephorus cucumeris (strain AG1-IA)</name>
    <name type="common">Rice sheath blight fungus</name>
    <name type="synonym">Rhizoctonia solani</name>
    <dbReference type="NCBI Taxonomy" id="983506"/>
    <lineage>
        <taxon>Eukaryota</taxon>
        <taxon>Fungi</taxon>
        <taxon>Dikarya</taxon>
        <taxon>Basidiomycota</taxon>
        <taxon>Agaricomycotina</taxon>
        <taxon>Agaricomycetes</taxon>
        <taxon>Cantharellales</taxon>
        <taxon>Ceratobasidiaceae</taxon>
        <taxon>Rhizoctonia</taxon>
        <taxon>Rhizoctonia solani AG-1</taxon>
    </lineage>
</organism>
<keyword evidence="2" id="KW-1185">Reference proteome</keyword>
<reference evidence="1 2" key="1">
    <citation type="journal article" date="2013" name="Nat. Commun.">
        <title>The evolution and pathogenic mechanisms of the rice sheath blight pathogen.</title>
        <authorList>
            <person name="Zheng A."/>
            <person name="Lin R."/>
            <person name="Xu L."/>
            <person name="Qin P."/>
            <person name="Tang C."/>
            <person name="Ai P."/>
            <person name="Zhang D."/>
            <person name="Liu Y."/>
            <person name="Sun Z."/>
            <person name="Feng H."/>
            <person name="Wang Y."/>
            <person name="Chen Y."/>
            <person name="Liang X."/>
            <person name="Fu R."/>
            <person name="Li Q."/>
            <person name="Zhang J."/>
            <person name="Yu X."/>
            <person name="Xie Z."/>
            <person name="Ding L."/>
            <person name="Guan P."/>
            <person name="Tang J."/>
            <person name="Liang Y."/>
            <person name="Wang S."/>
            <person name="Deng Q."/>
            <person name="Li S."/>
            <person name="Zhu J."/>
            <person name="Wang L."/>
            <person name="Liu H."/>
            <person name="Li P."/>
        </authorList>
    </citation>
    <scope>NUCLEOTIDE SEQUENCE [LARGE SCALE GENOMIC DNA]</scope>
    <source>
        <strain evidence="2">AG-1 IA</strain>
    </source>
</reference>
<evidence type="ECO:0000313" key="2">
    <source>
        <dbReference type="Proteomes" id="UP000011668"/>
    </source>
</evidence>
<evidence type="ECO:0000313" key="1">
    <source>
        <dbReference type="EMBL" id="ELU39571.1"/>
    </source>
</evidence>
<proteinExistence type="predicted"/>
<sequence>MSRKLLVHAPGYMRHSVPVRCYNDSLRPSFHSNRNTLTNYGQPFSHRRLQLKSVHNRARNWKSSCHWWELLTTIFQVTTQKNLCRVSIGHAKNLLCTPFSLGAKGSENERTTYSPLTAASSVINIETVVLRIGQSGDLGPKLSRVRALACSVMSADCFFSSAC</sequence>
<dbReference type="HOGENOM" id="CLU_1628164_0_0_1"/>
<dbReference type="Proteomes" id="UP000011668">
    <property type="component" value="Unassembled WGS sequence"/>
</dbReference>
<dbReference type="EMBL" id="AFRT01001716">
    <property type="protein sequence ID" value="ELU39571.1"/>
    <property type="molecule type" value="Genomic_DNA"/>
</dbReference>
<dbReference type="AlphaFoldDB" id="L8WN38"/>
<accession>L8WN38</accession>